<dbReference type="AlphaFoldDB" id="A0A509EKF0"/>
<evidence type="ECO:0008006" key="4">
    <source>
        <dbReference type="Google" id="ProtNLM"/>
    </source>
</evidence>
<proteinExistence type="predicted"/>
<evidence type="ECO:0000313" key="3">
    <source>
        <dbReference type="Proteomes" id="UP000410984"/>
    </source>
</evidence>
<organism evidence="2 3">
    <name type="scientific">Methylobacterium symbioticum</name>
    <dbReference type="NCBI Taxonomy" id="2584084"/>
    <lineage>
        <taxon>Bacteria</taxon>
        <taxon>Pseudomonadati</taxon>
        <taxon>Pseudomonadota</taxon>
        <taxon>Alphaproteobacteria</taxon>
        <taxon>Hyphomicrobiales</taxon>
        <taxon>Methylobacteriaceae</taxon>
        <taxon>Methylobacterium</taxon>
    </lineage>
</organism>
<feature type="chain" id="PRO_5021482223" description="Secreted protein" evidence="1">
    <location>
        <begin position="28"/>
        <end position="88"/>
    </location>
</feature>
<feature type="signal peptide" evidence="1">
    <location>
        <begin position="1"/>
        <end position="27"/>
    </location>
</feature>
<reference evidence="2 3" key="1">
    <citation type="submission" date="2019-06" db="EMBL/GenBank/DDBJ databases">
        <authorList>
            <person name="Rodrigo-Torres L."/>
            <person name="Arahal R. D."/>
            <person name="Lucena T."/>
        </authorList>
    </citation>
    <scope>NUCLEOTIDE SEQUENCE [LARGE SCALE GENOMIC DNA]</scope>
    <source>
        <strain evidence="2 3">SB0023/3</strain>
    </source>
</reference>
<dbReference type="RefSeq" id="WP_244612923.1">
    <property type="nucleotide sequence ID" value="NZ_CABFPH010000142.1"/>
</dbReference>
<accession>A0A509EKF0</accession>
<evidence type="ECO:0000313" key="2">
    <source>
        <dbReference type="EMBL" id="VUD74650.1"/>
    </source>
</evidence>
<dbReference type="Proteomes" id="UP000410984">
    <property type="component" value="Unassembled WGS sequence"/>
</dbReference>
<protein>
    <recommendedName>
        <fullName evidence="4">Secreted protein</fullName>
    </recommendedName>
</protein>
<keyword evidence="3" id="KW-1185">Reference proteome</keyword>
<sequence length="88" mass="9407">MNAVRLCTILLAAPVLFGGPFAGQAYADPRPVDGNLTFPCGFLGDCPARKIPGGPDRAVHPFEGSIGRPCGWRVRPTPQGPRKVRTCY</sequence>
<name>A0A509EKF0_9HYPH</name>
<evidence type="ECO:0000256" key="1">
    <source>
        <dbReference type="SAM" id="SignalP"/>
    </source>
</evidence>
<gene>
    <name evidence="2" type="ORF">MET9862_05283</name>
</gene>
<keyword evidence="1" id="KW-0732">Signal</keyword>
<dbReference type="EMBL" id="CABFPH010000142">
    <property type="protein sequence ID" value="VUD74650.1"/>
    <property type="molecule type" value="Genomic_DNA"/>
</dbReference>